<dbReference type="KEGG" id="sus:Acid_6377"/>
<accession>Q01SR7</accession>
<organism evidence="2">
    <name type="scientific">Solibacter usitatus (strain Ellin6076)</name>
    <dbReference type="NCBI Taxonomy" id="234267"/>
    <lineage>
        <taxon>Bacteria</taxon>
        <taxon>Pseudomonadati</taxon>
        <taxon>Acidobacteriota</taxon>
        <taxon>Terriglobia</taxon>
        <taxon>Bryobacterales</taxon>
        <taxon>Solibacteraceae</taxon>
        <taxon>Candidatus Solibacter</taxon>
    </lineage>
</organism>
<feature type="domain" description="VWFA" evidence="1">
    <location>
        <begin position="93"/>
        <end position="254"/>
    </location>
</feature>
<gene>
    <name evidence="2" type="ordered locus">Acid_6377</name>
</gene>
<dbReference type="InterPro" id="IPR017802">
    <property type="entry name" value="VWFA-rel_acidobac-type"/>
</dbReference>
<dbReference type="STRING" id="234267.Acid_6377"/>
<evidence type="ECO:0000259" key="1">
    <source>
        <dbReference type="PROSITE" id="PS50234"/>
    </source>
</evidence>
<dbReference type="SMART" id="SM00327">
    <property type="entry name" value="VWA"/>
    <property type="match status" value="1"/>
</dbReference>
<reference evidence="2" key="1">
    <citation type="submission" date="2006-10" db="EMBL/GenBank/DDBJ databases">
        <title>Complete sequence of Solibacter usitatus Ellin6076.</title>
        <authorList>
            <consortium name="US DOE Joint Genome Institute"/>
            <person name="Copeland A."/>
            <person name="Lucas S."/>
            <person name="Lapidus A."/>
            <person name="Barry K."/>
            <person name="Detter J.C."/>
            <person name="Glavina del Rio T."/>
            <person name="Hammon N."/>
            <person name="Israni S."/>
            <person name="Dalin E."/>
            <person name="Tice H."/>
            <person name="Pitluck S."/>
            <person name="Thompson L.S."/>
            <person name="Brettin T."/>
            <person name="Bruce D."/>
            <person name="Han C."/>
            <person name="Tapia R."/>
            <person name="Gilna P."/>
            <person name="Schmutz J."/>
            <person name="Larimer F."/>
            <person name="Land M."/>
            <person name="Hauser L."/>
            <person name="Kyrpides N."/>
            <person name="Mikhailova N."/>
            <person name="Janssen P.H."/>
            <person name="Kuske C.R."/>
            <person name="Richardson P."/>
        </authorList>
    </citation>
    <scope>NUCLEOTIDE SEQUENCE</scope>
    <source>
        <strain evidence="2">Ellin6076</strain>
    </source>
</reference>
<dbReference type="CDD" id="cd00198">
    <property type="entry name" value="vWFA"/>
    <property type="match status" value="1"/>
</dbReference>
<dbReference type="AlphaFoldDB" id="Q01SR7"/>
<dbReference type="HOGENOM" id="CLU_049429_1_0_0"/>
<dbReference type="NCBIfam" id="TIGR03436">
    <property type="entry name" value="acidobact_VWFA"/>
    <property type="match status" value="1"/>
</dbReference>
<evidence type="ECO:0000313" key="2">
    <source>
        <dbReference type="EMBL" id="ABJ87303.1"/>
    </source>
</evidence>
<dbReference type="OrthoDB" id="369060at2"/>
<proteinExistence type="predicted"/>
<dbReference type="Gene3D" id="3.40.50.410">
    <property type="entry name" value="von Willebrand factor, type A domain"/>
    <property type="match status" value="1"/>
</dbReference>
<dbReference type="EMBL" id="CP000473">
    <property type="protein sequence ID" value="ABJ87303.1"/>
    <property type="molecule type" value="Genomic_DNA"/>
</dbReference>
<protein>
    <submittedName>
        <fullName evidence="2">von Willebrand factor, type A</fullName>
    </submittedName>
</protein>
<dbReference type="SUPFAM" id="SSF53300">
    <property type="entry name" value="vWA-like"/>
    <property type="match status" value="1"/>
</dbReference>
<dbReference type="InterPro" id="IPR002035">
    <property type="entry name" value="VWF_A"/>
</dbReference>
<name>Q01SR7_SOLUE</name>
<dbReference type="PROSITE" id="PS50234">
    <property type="entry name" value="VWFA"/>
    <property type="match status" value="1"/>
</dbReference>
<dbReference type="InterPro" id="IPR036465">
    <property type="entry name" value="vWFA_dom_sf"/>
</dbReference>
<dbReference type="Pfam" id="PF13519">
    <property type="entry name" value="VWA_2"/>
    <property type="match status" value="1"/>
</dbReference>
<dbReference type="eggNOG" id="COG2304">
    <property type="taxonomic scope" value="Bacteria"/>
</dbReference>
<dbReference type="InParanoid" id="Q01SR7"/>
<sequence length="307" mass="34622" precursor="true">MFRDSVVVCSVWAFLGVAVTAQEVTITPRPRVQAVNMPRANLRMDVQMVQIPVTVTDLRGKPLVDLSKTNFRVFEDEVEKPISAFFTADTPLSTGVVFDSSRSMKNRLQDARQSVEQFLRTGSTGDEYFLIRFSDEAKMLAPFTADTEEIARQLGSIEAKGWTALNDSIVLAANQSRKARNHRKALLVISDGGDNNSRYTVGEMISILREADLRVYAVSIFERSQLLEKICEETGGRALWVRKLGDLPDIMERLSQEMRSEYIVGFTPDGRQNDGRYHKVRIAVEPPAGMPQVRTSWRHGYFAPEEN</sequence>